<feature type="chain" id="PRO_5002510231" description="DUF3828 domain-containing protein" evidence="1">
    <location>
        <begin position="19"/>
        <end position="177"/>
    </location>
</feature>
<gene>
    <name evidence="3" type="ORF">F384_12430</name>
</gene>
<organism evidence="3 4">
    <name type="scientific">Citrobacter amalonaticus Y19</name>
    <dbReference type="NCBI Taxonomy" id="1261127"/>
    <lineage>
        <taxon>Bacteria</taxon>
        <taxon>Pseudomonadati</taxon>
        <taxon>Pseudomonadota</taxon>
        <taxon>Gammaproteobacteria</taxon>
        <taxon>Enterobacterales</taxon>
        <taxon>Enterobacteriaceae</taxon>
        <taxon>Citrobacter</taxon>
    </lineage>
</organism>
<name>A0A0F6TVG9_CITAM</name>
<dbReference type="HOGENOM" id="CLU_097842_0_0_6"/>
<dbReference type="Gene3D" id="3.10.450.50">
    <property type="match status" value="1"/>
</dbReference>
<feature type="domain" description="DUF3828" evidence="2">
    <location>
        <begin position="24"/>
        <end position="146"/>
    </location>
</feature>
<evidence type="ECO:0000313" key="3">
    <source>
        <dbReference type="EMBL" id="AKE59342.1"/>
    </source>
</evidence>
<keyword evidence="1" id="KW-0732">Signal</keyword>
<protein>
    <recommendedName>
        <fullName evidence="2">DUF3828 domain-containing protein</fullName>
    </recommendedName>
</protein>
<dbReference type="Pfam" id="PF12883">
    <property type="entry name" value="DUF3828"/>
    <property type="match status" value="1"/>
</dbReference>
<dbReference type="AlphaFoldDB" id="A0A0F6TVG9"/>
<dbReference type="InterPro" id="IPR024289">
    <property type="entry name" value="DUF3828"/>
</dbReference>
<sequence length="177" mass="20741">MRLILPLILLLLSGCSVHNDTSSRNMVNQFYLQYMTIYTSDNDESLINYTNPVYGKYVSTEIIQRLKQIDNYYEQEIVNSDYFMYVQDYAPEWISTFRTGTASAFLGGEKVEVWLGDSSTRLIHLLVYTRREDGQWKIYRVRDLTHQFEHPIYDAGAIARARAWSAEIAPEYEPLKK</sequence>
<evidence type="ECO:0000259" key="2">
    <source>
        <dbReference type="Pfam" id="PF12883"/>
    </source>
</evidence>
<proteinExistence type="predicted"/>
<dbReference type="RefSeq" id="WP_046483109.1">
    <property type="nucleotide sequence ID" value="NZ_CP011132.1"/>
</dbReference>
<evidence type="ECO:0000256" key="1">
    <source>
        <dbReference type="SAM" id="SignalP"/>
    </source>
</evidence>
<dbReference type="EMBL" id="CP011132">
    <property type="protein sequence ID" value="AKE59342.1"/>
    <property type="molecule type" value="Genomic_DNA"/>
</dbReference>
<accession>A0A0F6TVG9</accession>
<dbReference type="Proteomes" id="UP000034085">
    <property type="component" value="Chromosome"/>
</dbReference>
<feature type="signal peptide" evidence="1">
    <location>
        <begin position="1"/>
        <end position="18"/>
    </location>
</feature>
<dbReference type="PROSITE" id="PS51257">
    <property type="entry name" value="PROKAR_LIPOPROTEIN"/>
    <property type="match status" value="1"/>
</dbReference>
<dbReference type="PATRIC" id="fig|1261127.3.peg.2602"/>
<dbReference type="KEGG" id="cama:F384_12430"/>
<evidence type="ECO:0000313" key="4">
    <source>
        <dbReference type="Proteomes" id="UP000034085"/>
    </source>
</evidence>
<reference evidence="3 4" key="1">
    <citation type="journal article" date="2013" name="Appl. Microbiol. Biotechnol.">
        <title>Glycerol assimilation and production of 1,3-propanediol by Citrobacter amalonaticus Y19.</title>
        <authorList>
            <person name="Ainala S.K."/>
            <person name="Ashok S."/>
            <person name="Ko Y."/>
            <person name="Park S."/>
        </authorList>
    </citation>
    <scope>NUCLEOTIDE SEQUENCE [LARGE SCALE GENOMIC DNA]</scope>
    <source>
        <strain evidence="3 4">Y19</strain>
    </source>
</reference>
<dbReference type="OrthoDB" id="6623212at2"/>